<dbReference type="SUPFAM" id="SSF53098">
    <property type="entry name" value="Ribonuclease H-like"/>
    <property type="match status" value="1"/>
</dbReference>
<dbReference type="GO" id="GO:0004523">
    <property type="term" value="F:RNA-DNA hybrid ribonuclease activity"/>
    <property type="evidence" value="ECO:0007669"/>
    <property type="project" value="InterPro"/>
</dbReference>
<feature type="domain" description="RNase H type-1" evidence="1">
    <location>
        <begin position="146"/>
        <end position="212"/>
    </location>
</feature>
<dbReference type="Proteomes" id="UP000829196">
    <property type="component" value="Unassembled WGS sequence"/>
</dbReference>
<comment type="caution">
    <text evidence="2">The sequence shown here is derived from an EMBL/GenBank/DDBJ whole genome shotgun (WGS) entry which is preliminary data.</text>
</comment>
<accession>A0A8T3C8R4</accession>
<name>A0A8T3C8R4_DENNO</name>
<gene>
    <name evidence="2" type="ORF">KFK09_001905</name>
</gene>
<dbReference type="OrthoDB" id="786576at2759"/>
<evidence type="ECO:0000313" key="3">
    <source>
        <dbReference type="Proteomes" id="UP000829196"/>
    </source>
</evidence>
<protein>
    <recommendedName>
        <fullName evidence="1">RNase H type-1 domain-containing protein</fullName>
    </recommendedName>
</protein>
<dbReference type="AlphaFoldDB" id="A0A8T3C8R4"/>
<sequence length="248" mass="27969">MVDNQGNVYNMEDLIATSGVEYFKEVFSTSKLTIPITNSNVIPNLVAKEDNLLFIQPPTEDEIWNIIKDMNGDSVAGPDGFTTKFFVRTWDIIKKDVVGPMHDFFKANHFGMLTKSSNMGKLDRIVRWLKPSALCVKLNTDGSFGATNAGIYNVNIEVDSKLVIHVISDNYTGFPQDFYTIRKIKMALPRLNFTISHIYHEGNACADWLANFGAQSEVFQEHPMNNLLIPLRSMITLDKIGLPYIRLG</sequence>
<proteinExistence type="predicted"/>
<dbReference type="InterPro" id="IPR044730">
    <property type="entry name" value="RNase_H-like_dom_plant"/>
</dbReference>
<dbReference type="InterPro" id="IPR053151">
    <property type="entry name" value="RNase_H-like"/>
</dbReference>
<dbReference type="Pfam" id="PF13456">
    <property type="entry name" value="RVT_3"/>
    <property type="match status" value="1"/>
</dbReference>
<dbReference type="GO" id="GO:0003676">
    <property type="term" value="F:nucleic acid binding"/>
    <property type="evidence" value="ECO:0007669"/>
    <property type="project" value="InterPro"/>
</dbReference>
<organism evidence="2 3">
    <name type="scientific">Dendrobium nobile</name>
    <name type="common">Orchid</name>
    <dbReference type="NCBI Taxonomy" id="94219"/>
    <lineage>
        <taxon>Eukaryota</taxon>
        <taxon>Viridiplantae</taxon>
        <taxon>Streptophyta</taxon>
        <taxon>Embryophyta</taxon>
        <taxon>Tracheophyta</taxon>
        <taxon>Spermatophyta</taxon>
        <taxon>Magnoliopsida</taxon>
        <taxon>Liliopsida</taxon>
        <taxon>Asparagales</taxon>
        <taxon>Orchidaceae</taxon>
        <taxon>Epidendroideae</taxon>
        <taxon>Malaxideae</taxon>
        <taxon>Dendrobiinae</taxon>
        <taxon>Dendrobium</taxon>
    </lineage>
</organism>
<dbReference type="CDD" id="cd06222">
    <property type="entry name" value="RNase_H_like"/>
    <property type="match status" value="1"/>
</dbReference>
<evidence type="ECO:0000259" key="1">
    <source>
        <dbReference type="Pfam" id="PF13456"/>
    </source>
</evidence>
<dbReference type="EMBL" id="JAGYWB010000002">
    <property type="protein sequence ID" value="KAI0529357.1"/>
    <property type="molecule type" value="Genomic_DNA"/>
</dbReference>
<dbReference type="InterPro" id="IPR036397">
    <property type="entry name" value="RNaseH_sf"/>
</dbReference>
<keyword evidence="3" id="KW-1185">Reference proteome</keyword>
<dbReference type="PANTHER" id="PTHR47723">
    <property type="entry name" value="OS05G0353850 PROTEIN"/>
    <property type="match status" value="1"/>
</dbReference>
<evidence type="ECO:0000313" key="2">
    <source>
        <dbReference type="EMBL" id="KAI0529357.1"/>
    </source>
</evidence>
<reference evidence="2" key="1">
    <citation type="journal article" date="2022" name="Front. Genet.">
        <title>Chromosome-Scale Assembly of the Dendrobium nobile Genome Provides Insights Into the Molecular Mechanism of the Biosynthesis of the Medicinal Active Ingredient of Dendrobium.</title>
        <authorList>
            <person name="Xu Q."/>
            <person name="Niu S.-C."/>
            <person name="Li K.-L."/>
            <person name="Zheng P.-J."/>
            <person name="Zhang X.-J."/>
            <person name="Jia Y."/>
            <person name="Liu Y."/>
            <person name="Niu Y.-X."/>
            <person name="Yu L.-H."/>
            <person name="Chen D.-F."/>
            <person name="Zhang G.-Q."/>
        </authorList>
    </citation>
    <scope>NUCLEOTIDE SEQUENCE</scope>
    <source>
        <tissue evidence="2">Leaf</tissue>
    </source>
</reference>
<dbReference type="InterPro" id="IPR012337">
    <property type="entry name" value="RNaseH-like_sf"/>
</dbReference>
<dbReference type="Gene3D" id="3.30.420.10">
    <property type="entry name" value="Ribonuclease H-like superfamily/Ribonuclease H"/>
    <property type="match status" value="1"/>
</dbReference>
<dbReference type="InterPro" id="IPR002156">
    <property type="entry name" value="RNaseH_domain"/>
</dbReference>
<dbReference type="PANTHER" id="PTHR47723:SF19">
    <property type="entry name" value="POLYNUCLEOTIDYL TRANSFERASE, RIBONUCLEASE H-LIKE SUPERFAMILY PROTEIN"/>
    <property type="match status" value="1"/>
</dbReference>